<dbReference type="Proteomes" id="UP001187415">
    <property type="component" value="Unassembled WGS sequence"/>
</dbReference>
<feature type="compositionally biased region" description="Polar residues" evidence="1">
    <location>
        <begin position="1"/>
        <end position="12"/>
    </location>
</feature>
<comment type="caution">
    <text evidence="2">The sequence shown here is derived from an EMBL/GenBank/DDBJ whole genome shotgun (WGS) entry which is preliminary data.</text>
</comment>
<dbReference type="AlphaFoldDB" id="A0AA88N3S3"/>
<sequence>MIKIRNSSSGNSEEIRALNRPGGGDGRAAPPERWGSERGLGSGVEHGHSGHPCTPHPPPCITQKTHTHTHGERIREEGDSQA</sequence>
<organism evidence="2 3">
    <name type="scientific">Channa striata</name>
    <name type="common">Snakehead murrel</name>
    <name type="synonym">Ophicephalus striatus</name>
    <dbReference type="NCBI Taxonomy" id="64152"/>
    <lineage>
        <taxon>Eukaryota</taxon>
        <taxon>Metazoa</taxon>
        <taxon>Chordata</taxon>
        <taxon>Craniata</taxon>
        <taxon>Vertebrata</taxon>
        <taxon>Euteleostomi</taxon>
        <taxon>Actinopterygii</taxon>
        <taxon>Neopterygii</taxon>
        <taxon>Teleostei</taxon>
        <taxon>Neoteleostei</taxon>
        <taxon>Acanthomorphata</taxon>
        <taxon>Anabantaria</taxon>
        <taxon>Anabantiformes</taxon>
        <taxon>Channoidei</taxon>
        <taxon>Channidae</taxon>
        <taxon>Channa</taxon>
    </lineage>
</organism>
<accession>A0AA88N3S3</accession>
<protein>
    <submittedName>
        <fullName evidence="2">Uncharacterized protein</fullName>
    </submittedName>
</protein>
<feature type="region of interest" description="Disordered" evidence="1">
    <location>
        <begin position="1"/>
        <end position="82"/>
    </location>
</feature>
<dbReference type="EMBL" id="JAUPFM010000006">
    <property type="protein sequence ID" value="KAK2848801.1"/>
    <property type="molecule type" value="Genomic_DNA"/>
</dbReference>
<keyword evidence="3" id="KW-1185">Reference proteome</keyword>
<evidence type="ECO:0000256" key="1">
    <source>
        <dbReference type="SAM" id="MobiDB-lite"/>
    </source>
</evidence>
<evidence type="ECO:0000313" key="2">
    <source>
        <dbReference type="EMBL" id="KAK2848801.1"/>
    </source>
</evidence>
<evidence type="ECO:0000313" key="3">
    <source>
        <dbReference type="Proteomes" id="UP001187415"/>
    </source>
</evidence>
<gene>
    <name evidence="2" type="ORF">Q5P01_008635</name>
</gene>
<proteinExistence type="predicted"/>
<feature type="compositionally biased region" description="Basic and acidic residues" evidence="1">
    <location>
        <begin position="69"/>
        <end position="82"/>
    </location>
</feature>
<name>A0AA88N3S3_CHASR</name>
<reference evidence="2" key="1">
    <citation type="submission" date="2023-07" db="EMBL/GenBank/DDBJ databases">
        <title>Chromosome-level Genome Assembly of Striped Snakehead (Channa striata).</title>
        <authorList>
            <person name="Liu H."/>
        </authorList>
    </citation>
    <scope>NUCLEOTIDE SEQUENCE</scope>
    <source>
        <strain evidence="2">Gz</strain>
        <tissue evidence="2">Muscle</tissue>
    </source>
</reference>